<keyword evidence="7" id="KW-0677">Repeat</keyword>
<keyword evidence="20" id="KW-1185">Reference proteome</keyword>
<keyword evidence="9" id="KW-0862">Zinc</keyword>
<feature type="compositionally biased region" description="Low complexity" evidence="17">
    <location>
        <begin position="165"/>
        <end position="191"/>
    </location>
</feature>
<dbReference type="InterPro" id="IPR036236">
    <property type="entry name" value="Znf_C2H2_sf"/>
</dbReference>
<dbReference type="InterPro" id="IPR013087">
    <property type="entry name" value="Znf_C2H2_type"/>
</dbReference>
<dbReference type="GO" id="GO:0005576">
    <property type="term" value="C:extracellular region"/>
    <property type="evidence" value="ECO:0007669"/>
    <property type="project" value="UniProtKB-SubCell"/>
</dbReference>
<dbReference type="InterPro" id="IPR020475">
    <property type="entry name" value="Endothelin"/>
</dbReference>
<evidence type="ECO:0000256" key="4">
    <source>
        <dbReference type="ARBA" id="ARBA00010959"/>
    </source>
</evidence>
<evidence type="ECO:0000256" key="7">
    <source>
        <dbReference type="ARBA" id="ARBA00022737"/>
    </source>
</evidence>
<comment type="function">
    <text evidence="1">May be involved in transcriptional regulation.</text>
</comment>
<keyword evidence="5" id="KW-0964">Secreted</keyword>
<evidence type="ECO:0000256" key="2">
    <source>
        <dbReference type="ARBA" id="ARBA00004123"/>
    </source>
</evidence>
<comment type="caution">
    <text evidence="19">The sequence shown here is derived from an EMBL/GenBank/DDBJ whole genome shotgun (WGS) entry which is preliminary data.</text>
</comment>
<feature type="region of interest" description="Disordered" evidence="17">
    <location>
        <begin position="818"/>
        <end position="845"/>
    </location>
</feature>
<feature type="region of interest" description="Disordered" evidence="17">
    <location>
        <begin position="242"/>
        <end position="367"/>
    </location>
</feature>
<dbReference type="InterPro" id="IPR019764">
    <property type="entry name" value="Endothelin_toxin_CS"/>
</dbReference>
<organism evidence="19 20">
    <name type="scientific">Larimichthys crocea</name>
    <name type="common">Large yellow croaker</name>
    <name type="synonym">Pseudosciaena crocea</name>
    <dbReference type="NCBI Taxonomy" id="215358"/>
    <lineage>
        <taxon>Eukaryota</taxon>
        <taxon>Metazoa</taxon>
        <taxon>Chordata</taxon>
        <taxon>Craniata</taxon>
        <taxon>Vertebrata</taxon>
        <taxon>Euteleostomi</taxon>
        <taxon>Actinopterygii</taxon>
        <taxon>Neopterygii</taxon>
        <taxon>Teleostei</taxon>
        <taxon>Neoteleostei</taxon>
        <taxon>Acanthomorphata</taxon>
        <taxon>Eupercaria</taxon>
        <taxon>Sciaenidae</taxon>
        <taxon>Larimichthys</taxon>
    </lineage>
</organism>
<evidence type="ECO:0000259" key="18">
    <source>
        <dbReference type="PROSITE" id="PS50157"/>
    </source>
</evidence>
<dbReference type="GO" id="GO:0003677">
    <property type="term" value="F:DNA binding"/>
    <property type="evidence" value="ECO:0007669"/>
    <property type="project" value="UniProtKB-KW"/>
</dbReference>
<reference evidence="19 20" key="1">
    <citation type="submission" date="2019-07" db="EMBL/GenBank/DDBJ databases">
        <title>Chromosome genome assembly for large yellow croaker.</title>
        <authorList>
            <person name="Xiao S."/>
        </authorList>
    </citation>
    <scope>NUCLEOTIDE SEQUENCE [LARGE SCALE GENOMIC DNA]</scope>
    <source>
        <strain evidence="19">JMULYC20181020</strain>
        <tissue evidence="19">Muscle</tissue>
    </source>
</reference>
<evidence type="ECO:0000256" key="15">
    <source>
        <dbReference type="ARBA" id="ARBA00023322"/>
    </source>
</evidence>
<evidence type="ECO:0000256" key="8">
    <source>
        <dbReference type="ARBA" id="ARBA00022771"/>
    </source>
</evidence>
<feature type="region of interest" description="Disordered" evidence="17">
    <location>
        <begin position="157"/>
        <end position="207"/>
    </location>
</feature>
<name>A0A6G0J2A9_LARCR</name>
<dbReference type="GO" id="GO:0008270">
    <property type="term" value="F:zinc ion binding"/>
    <property type="evidence" value="ECO:0007669"/>
    <property type="project" value="UniProtKB-KW"/>
</dbReference>
<feature type="compositionally biased region" description="Basic and acidic residues" evidence="17">
    <location>
        <begin position="192"/>
        <end position="206"/>
    </location>
</feature>
<feature type="region of interest" description="Disordered" evidence="17">
    <location>
        <begin position="686"/>
        <end position="708"/>
    </location>
</feature>
<keyword evidence="10" id="KW-0838">Vasoactive</keyword>
<dbReference type="GO" id="GO:0042310">
    <property type="term" value="P:vasoconstriction"/>
    <property type="evidence" value="ECO:0007669"/>
    <property type="project" value="UniProtKB-KW"/>
</dbReference>
<feature type="compositionally biased region" description="Polar residues" evidence="17">
    <location>
        <begin position="280"/>
        <end position="297"/>
    </location>
</feature>
<feature type="compositionally biased region" description="Polar residues" evidence="17">
    <location>
        <begin position="341"/>
        <end position="350"/>
    </location>
</feature>
<dbReference type="Pfam" id="PF00322">
    <property type="entry name" value="Endothelin"/>
    <property type="match status" value="1"/>
</dbReference>
<evidence type="ECO:0000256" key="17">
    <source>
        <dbReference type="SAM" id="MobiDB-lite"/>
    </source>
</evidence>
<feature type="compositionally biased region" description="Basic and acidic residues" evidence="17">
    <location>
        <begin position="243"/>
        <end position="266"/>
    </location>
</feature>
<dbReference type="AlphaFoldDB" id="A0A6G0J2A9"/>
<keyword evidence="8 16" id="KW-0863">Zinc-finger</keyword>
<keyword evidence="13" id="KW-0804">Transcription</keyword>
<keyword evidence="12" id="KW-0238">DNA-binding</keyword>
<evidence type="ECO:0000256" key="1">
    <source>
        <dbReference type="ARBA" id="ARBA00003767"/>
    </source>
</evidence>
<dbReference type="Gene3D" id="3.30.160.60">
    <property type="entry name" value="Classic Zinc Finger"/>
    <property type="match status" value="2"/>
</dbReference>
<sequence length="981" mass="108460">METGKPGLASAPVHINSVAAQTEKRMDIQAPLTAVYIHTVPAVPAQPYPQPPAAAREPGTLHLAMPPLYSKETLPFLTLHIAGGLQSQPGLSLTAASPAAARPKSAGKHVCPHCGRDCMKPSVLEKHLRCHTGERPYPCTTCGISFKTQSNLYKHKRTQAHARLSSESEQSSQGSLDSMSSSRETCTSSLSLDERSEESGSIEKDSTLPAAEITCPASTATVYSVKTDCSVRGQIDLTSADYNTKEKNESGKVTTDAEKQRTESKKPQLTASRHLPLQRQEATLFSKQWESSVSRGKSQSHESTDSGFSESSDHYPSPGSVLPDHSMDSLTESTKEHLEETISTETQSEPGQGAQEPKDSAREQEHKTLEERISKLISENTAVVEDKQLENVRPRKTVLSKQGSIDLPMPYTYKDSFHFDMKISKPPNVGLQRNRKSGIYSSVPTQRSTTMEHAPLTRSNSLPFSVTLMQPERSSPTFSYQNDYVTLVRRGSSGQINPTGFAIKPVNQQSSTHRSLVRQTAVDCNHATDGLFMNSSVEEACTSSLSCDGDGGDICGEPSNRKFRRKKAQKFAYNKWYMYGGGTFKKLYNADKASNQLNPVNRPYPGSNTPVVPYHIVPFDQMQPVAQNVFHVHTADLQICLQIISDEQLALIEPQIERQAGRTLSQRHGMEAVAPEVIQNKAQSSITMESTNEGRDHHQPGQLDRRLMEGDSLGGCAVQKQLQIQERGGTPEQPDAKDWRPKQSQDAGETNYQCMERQHGGEEKSKAEPNCRYTCLQEMTKPEGEDRTAKVDSFKNLCLSEQHLLGLSQTHSGMSEYLQQNPQQTPRTLNNLNLPASSSSLSSKDVNKRKEVEAVKLLPGGVDNLARVASEGEAKLCSTCDPTGARRRAKRCTCYTYKDKECVYYCHLDIIWINTPEHTVPYGMSSYQGSLRMRRSAGTAQRCACSLQSDTDCSSFCMDSRQRRQEIHQRISPPHSEPAMK</sequence>
<evidence type="ECO:0000256" key="10">
    <source>
        <dbReference type="ARBA" id="ARBA00022858"/>
    </source>
</evidence>
<feature type="compositionally biased region" description="Polar residues" evidence="17">
    <location>
        <begin position="818"/>
        <end position="828"/>
    </location>
</feature>
<dbReference type="GO" id="GO:0019229">
    <property type="term" value="P:regulation of vasoconstriction"/>
    <property type="evidence" value="ECO:0007669"/>
    <property type="project" value="InterPro"/>
</dbReference>
<feature type="region of interest" description="Disordered" evidence="17">
    <location>
        <begin position="723"/>
        <end position="750"/>
    </location>
</feature>
<keyword evidence="15" id="KW-0839">Vasoconstrictor</keyword>
<gene>
    <name evidence="19" type="ORF">D5F01_LYC02384</name>
</gene>
<feature type="compositionally biased region" description="Basic and acidic residues" evidence="17">
    <location>
        <begin position="356"/>
        <end position="367"/>
    </location>
</feature>
<dbReference type="FunFam" id="3.30.160.60:FF:000097">
    <property type="entry name" value="Zinc finger protein"/>
    <property type="match status" value="1"/>
</dbReference>
<dbReference type="SUPFAM" id="SSF57667">
    <property type="entry name" value="beta-beta-alpha zinc fingers"/>
    <property type="match status" value="1"/>
</dbReference>
<comment type="subcellular location">
    <subcellularLocation>
        <location evidence="2">Nucleus</location>
    </subcellularLocation>
    <subcellularLocation>
        <location evidence="3">Secreted</location>
    </subcellularLocation>
</comment>
<dbReference type="InterPro" id="IPR001928">
    <property type="entry name" value="Endothln-like_toxin"/>
</dbReference>
<feature type="domain" description="C2H2-type" evidence="18">
    <location>
        <begin position="109"/>
        <end position="136"/>
    </location>
</feature>
<feature type="compositionally biased region" description="Low complexity" evidence="17">
    <location>
        <begin position="829"/>
        <end position="843"/>
    </location>
</feature>
<evidence type="ECO:0000313" key="20">
    <source>
        <dbReference type="Proteomes" id="UP000424527"/>
    </source>
</evidence>
<feature type="compositionally biased region" description="Basic and acidic residues" evidence="17">
    <location>
        <begin position="692"/>
        <end position="708"/>
    </location>
</feature>
<evidence type="ECO:0000256" key="5">
    <source>
        <dbReference type="ARBA" id="ARBA00022525"/>
    </source>
</evidence>
<feature type="domain" description="C2H2-type" evidence="18">
    <location>
        <begin position="137"/>
        <end position="166"/>
    </location>
</feature>
<dbReference type="PROSITE" id="PS00270">
    <property type="entry name" value="ENDOTHELIN"/>
    <property type="match status" value="2"/>
</dbReference>
<feature type="compositionally biased region" description="Basic and acidic residues" evidence="17">
    <location>
        <begin position="734"/>
        <end position="743"/>
    </location>
</feature>
<evidence type="ECO:0000256" key="16">
    <source>
        <dbReference type="PROSITE-ProRule" id="PRU00042"/>
    </source>
</evidence>
<evidence type="ECO:0000256" key="3">
    <source>
        <dbReference type="ARBA" id="ARBA00004613"/>
    </source>
</evidence>
<dbReference type="SMART" id="SM00272">
    <property type="entry name" value="END"/>
    <property type="match status" value="2"/>
</dbReference>
<proteinExistence type="inferred from homology"/>
<evidence type="ECO:0000256" key="14">
    <source>
        <dbReference type="ARBA" id="ARBA00023242"/>
    </source>
</evidence>
<accession>A0A6G0J2A9</accession>
<keyword evidence="6" id="KW-0479">Metal-binding</keyword>
<evidence type="ECO:0000256" key="13">
    <source>
        <dbReference type="ARBA" id="ARBA00023163"/>
    </source>
</evidence>
<dbReference type="SMART" id="SM00355">
    <property type="entry name" value="ZnF_C2H2"/>
    <property type="match status" value="2"/>
</dbReference>
<dbReference type="Proteomes" id="UP000424527">
    <property type="component" value="Unassembled WGS sequence"/>
</dbReference>
<evidence type="ECO:0000256" key="12">
    <source>
        <dbReference type="ARBA" id="ARBA00023125"/>
    </source>
</evidence>
<evidence type="ECO:0000256" key="11">
    <source>
        <dbReference type="ARBA" id="ARBA00023015"/>
    </source>
</evidence>
<dbReference type="Pfam" id="PF00096">
    <property type="entry name" value="zf-C2H2"/>
    <property type="match status" value="1"/>
</dbReference>
<keyword evidence="11" id="KW-0805">Transcription regulation</keyword>
<keyword evidence="14" id="KW-0539">Nucleus</keyword>
<evidence type="ECO:0000256" key="9">
    <source>
        <dbReference type="ARBA" id="ARBA00022833"/>
    </source>
</evidence>
<dbReference type="PRINTS" id="PR00365">
    <property type="entry name" value="ENDOTHELIN"/>
</dbReference>
<protein>
    <submittedName>
        <fullName evidence="19">Zinc finger protein 831</fullName>
    </submittedName>
</protein>
<dbReference type="PROSITE" id="PS50157">
    <property type="entry name" value="ZINC_FINGER_C2H2_2"/>
    <property type="match status" value="2"/>
</dbReference>
<evidence type="ECO:0000313" key="19">
    <source>
        <dbReference type="EMBL" id="KAE8297905.1"/>
    </source>
</evidence>
<dbReference type="PROSITE" id="PS00028">
    <property type="entry name" value="ZINC_FINGER_C2H2_1"/>
    <property type="match status" value="2"/>
</dbReference>
<dbReference type="PANTHER" id="PTHR47166:SF1">
    <property type="entry name" value="ZINC FINGER PROTEIN 831"/>
    <property type="match status" value="1"/>
</dbReference>
<dbReference type="EMBL" id="REGW02000003">
    <property type="protein sequence ID" value="KAE8297905.1"/>
    <property type="molecule type" value="Genomic_DNA"/>
</dbReference>
<evidence type="ECO:0000256" key="6">
    <source>
        <dbReference type="ARBA" id="ARBA00022723"/>
    </source>
</evidence>
<comment type="similarity">
    <text evidence="4">Belongs to the endothelin/sarafotoxin family.</text>
</comment>
<dbReference type="GO" id="GO:0005634">
    <property type="term" value="C:nucleus"/>
    <property type="evidence" value="ECO:0007669"/>
    <property type="project" value="UniProtKB-SubCell"/>
</dbReference>
<dbReference type="PANTHER" id="PTHR47166">
    <property type="entry name" value="ZINC FINGER PROTEIN 831"/>
    <property type="match status" value="1"/>
</dbReference>